<feature type="compositionally biased region" description="Low complexity" evidence="1">
    <location>
        <begin position="77"/>
        <end position="89"/>
    </location>
</feature>
<feature type="compositionally biased region" description="Basic residues" evidence="1">
    <location>
        <begin position="95"/>
        <end position="104"/>
    </location>
</feature>
<evidence type="ECO:0000256" key="1">
    <source>
        <dbReference type="SAM" id="MobiDB-lite"/>
    </source>
</evidence>
<feature type="compositionally biased region" description="Polar residues" evidence="1">
    <location>
        <begin position="149"/>
        <end position="164"/>
    </location>
</feature>
<feature type="region of interest" description="Disordered" evidence="1">
    <location>
        <begin position="66"/>
        <end position="170"/>
    </location>
</feature>
<organism evidence="2 3">
    <name type="scientific">Streblomastix strix</name>
    <dbReference type="NCBI Taxonomy" id="222440"/>
    <lineage>
        <taxon>Eukaryota</taxon>
        <taxon>Metamonada</taxon>
        <taxon>Preaxostyla</taxon>
        <taxon>Oxymonadida</taxon>
        <taxon>Streblomastigidae</taxon>
        <taxon>Streblomastix</taxon>
    </lineage>
</organism>
<feature type="non-terminal residue" evidence="2">
    <location>
        <position position="304"/>
    </location>
</feature>
<evidence type="ECO:0000313" key="3">
    <source>
        <dbReference type="Proteomes" id="UP000324800"/>
    </source>
</evidence>
<sequence>MGTRLIKVYLALPSITIDTLRYPMSRSHDTVKVHPKTKVLFGKLKQIAKMFDGIDDIDDLAMKMHKRKRNEEETSNDNENTSENSSNSEHVMQHPPKRRKRRRKNETSDSETSEATPSPPPRKLHKDKKRKNTTKKSKRQHQHKRPPSMSENSLSDSQSTASEIESSDDNLVYRELQKITGESKQSFKPLDFKFPPSTIEKDVHAVAPDKVSFPTADPPQRWEGHDDEDGAEAVILSAATTRSVLLVAEEAAKDPRSWKKLREPIMRTFRLSHQTTVHAQAAREALVLNERGKFLKATTPPPGV</sequence>
<name>A0A5J4VFZ0_9EUKA</name>
<evidence type="ECO:0000313" key="2">
    <source>
        <dbReference type="EMBL" id="KAA6381385.1"/>
    </source>
</evidence>
<gene>
    <name evidence="2" type="ORF">EZS28_023086</name>
</gene>
<comment type="caution">
    <text evidence="2">The sequence shown here is derived from an EMBL/GenBank/DDBJ whole genome shotgun (WGS) entry which is preliminary data.</text>
</comment>
<protein>
    <submittedName>
        <fullName evidence="2">Uncharacterized protein</fullName>
    </submittedName>
</protein>
<feature type="compositionally biased region" description="Basic residues" evidence="1">
    <location>
        <begin position="122"/>
        <end position="146"/>
    </location>
</feature>
<proteinExistence type="predicted"/>
<reference evidence="2 3" key="1">
    <citation type="submission" date="2019-03" db="EMBL/GenBank/DDBJ databases">
        <title>Single cell metagenomics reveals metabolic interactions within the superorganism composed of flagellate Streblomastix strix and complex community of Bacteroidetes bacteria on its surface.</title>
        <authorList>
            <person name="Treitli S.C."/>
            <person name="Kolisko M."/>
            <person name="Husnik F."/>
            <person name="Keeling P."/>
            <person name="Hampl V."/>
        </authorList>
    </citation>
    <scope>NUCLEOTIDE SEQUENCE [LARGE SCALE GENOMIC DNA]</scope>
    <source>
        <strain evidence="2">ST1C</strain>
    </source>
</reference>
<dbReference type="EMBL" id="SNRW01007354">
    <property type="protein sequence ID" value="KAA6381385.1"/>
    <property type="molecule type" value="Genomic_DNA"/>
</dbReference>
<dbReference type="Proteomes" id="UP000324800">
    <property type="component" value="Unassembled WGS sequence"/>
</dbReference>
<accession>A0A5J4VFZ0</accession>
<feature type="region of interest" description="Disordered" evidence="1">
    <location>
        <begin position="203"/>
        <end position="226"/>
    </location>
</feature>
<dbReference type="AlphaFoldDB" id="A0A5J4VFZ0"/>